<evidence type="ECO:0000313" key="4">
    <source>
        <dbReference type="EnsemblFungi" id="EJT71128"/>
    </source>
</evidence>
<dbReference type="InterPro" id="IPR036673">
    <property type="entry name" value="Cyanovirin-N_sf"/>
</dbReference>
<dbReference type="AlphaFoldDB" id="J3PA62"/>
<dbReference type="RefSeq" id="XP_009226525.1">
    <property type="nucleotide sequence ID" value="XM_009228261.1"/>
</dbReference>
<dbReference type="GeneID" id="20350846"/>
<evidence type="ECO:0000256" key="1">
    <source>
        <dbReference type="SAM" id="SignalP"/>
    </source>
</evidence>
<keyword evidence="5" id="KW-1185">Reference proteome</keyword>
<dbReference type="HOGENOM" id="CLU_140491_0_0_1"/>
<sequence>MELWTLLLGALVALPAAALKGDFLASCYDVNVGSANPPGVPVFNDFVSATCQTMNSKSQATSMDLNLCVGFDVSTQTLAWSPMGKFRNYCRNCSLKAPSELQCTCGTDNRASSLDLNEGVSNRNGTLFCMSWA</sequence>
<evidence type="ECO:0000259" key="2">
    <source>
        <dbReference type="Pfam" id="PF08881"/>
    </source>
</evidence>
<feature type="chain" id="PRO_5015095134" description="Cyanovirin-N domain-containing protein" evidence="1">
    <location>
        <begin position="19"/>
        <end position="133"/>
    </location>
</feature>
<name>J3PA62_GAET3</name>
<dbReference type="SUPFAM" id="SSF51322">
    <property type="entry name" value="Cyanovirin-N"/>
    <property type="match status" value="1"/>
</dbReference>
<dbReference type="Gene3D" id="2.30.60.10">
    <property type="entry name" value="Cyanovirin-N"/>
    <property type="match status" value="1"/>
</dbReference>
<reference evidence="4" key="4">
    <citation type="journal article" date="2015" name="G3 (Bethesda)">
        <title>Genome sequences of three phytopathogenic species of the Magnaporthaceae family of fungi.</title>
        <authorList>
            <person name="Okagaki L.H."/>
            <person name="Nunes C.C."/>
            <person name="Sailsbery J."/>
            <person name="Clay B."/>
            <person name="Brown D."/>
            <person name="John T."/>
            <person name="Oh Y."/>
            <person name="Young N."/>
            <person name="Fitzgerald M."/>
            <person name="Haas B.J."/>
            <person name="Zeng Q."/>
            <person name="Young S."/>
            <person name="Adiconis X."/>
            <person name="Fan L."/>
            <person name="Levin J.Z."/>
            <person name="Mitchell T.K."/>
            <person name="Okubara P.A."/>
            <person name="Farman M.L."/>
            <person name="Kohn L.M."/>
            <person name="Birren B."/>
            <person name="Ma L.-J."/>
            <person name="Dean R.A."/>
        </authorList>
    </citation>
    <scope>NUCLEOTIDE SEQUENCE</scope>
    <source>
        <strain evidence="4">R3-111a-1</strain>
    </source>
</reference>
<protein>
    <recommendedName>
        <fullName evidence="2">Cyanovirin-N domain-containing protein</fullName>
    </recommendedName>
</protein>
<reference evidence="4" key="5">
    <citation type="submission" date="2018-04" db="UniProtKB">
        <authorList>
            <consortium name="EnsemblFungi"/>
        </authorList>
    </citation>
    <scope>IDENTIFICATION</scope>
    <source>
        <strain evidence="4">R3-111a-1</strain>
    </source>
</reference>
<dbReference type="eggNOG" id="ENOG502T65T">
    <property type="taxonomic scope" value="Eukaryota"/>
</dbReference>
<reference evidence="5" key="1">
    <citation type="submission" date="2010-07" db="EMBL/GenBank/DDBJ databases">
        <title>The genome sequence of Gaeumannomyces graminis var. tritici strain R3-111a-1.</title>
        <authorList>
            <consortium name="The Broad Institute Genome Sequencing Platform"/>
            <person name="Ma L.-J."/>
            <person name="Dead R."/>
            <person name="Young S."/>
            <person name="Zeng Q."/>
            <person name="Koehrsen M."/>
            <person name="Alvarado L."/>
            <person name="Berlin A."/>
            <person name="Chapman S.B."/>
            <person name="Chen Z."/>
            <person name="Freedman E."/>
            <person name="Gellesch M."/>
            <person name="Goldberg J."/>
            <person name="Griggs A."/>
            <person name="Gujja S."/>
            <person name="Heilman E.R."/>
            <person name="Heiman D."/>
            <person name="Hepburn T."/>
            <person name="Howarth C."/>
            <person name="Jen D."/>
            <person name="Larson L."/>
            <person name="Mehta T."/>
            <person name="Neiman D."/>
            <person name="Pearson M."/>
            <person name="Roberts A."/>
            <person name="Saif S."/>
            <person name="Shea T."/>
            <person name="Shenoy N."/>
            <person name="Sisk P."/>
            <person name="Stolte C."/>
            <person name="Sykes S."/>
            <person name="Walk T."/>
            <person name="White J."/>
            <person name="Yandava C."/>
            <person name="Haas B."/>
            <person name="Nusbaum C."/>
            <person name="Birren B."/>
        </authorList>
    </citation>
    <scope>NUCLEOTIDE SEQUENCE [LARGE SCALE GENOMIC DNA]</scope>
    <source>
        <strain evidence="5">R3-111a-1</strain>
    </source>
</reference>
<gene>
    <name evidence="4" type="primary">20350846</name>
    <name evidence="3" type="ORF">GGTG_10388</name>
</gene>
<proteinExistence type="predicted"/>
<feature type="signal peptide" evidence="1">
    <location>
        <begin position="1"/>
        <end position="18"/>
    </location>
</feature>
<keyword evidence="1" id="KW-0732">Signal</keyword>
<feature type="domain" description="Cyanovirin-N" evidence="2">
    <location>
        <begin position="23"/>
        <end position="127"/>
    </location>
</feature>
<dbReference type="OrthoDB" id="2947935at2759"/>
<evidence type="ECO:0000313" key="5">
    <source>
        <dbReference type="Proteomes" id="UP000006039"/>
    </source>
</evidence>
<dbReference type="Proteomes" id="UP000006039">
    <property type="component" value="Unassembled WGS sequence"/>
</dbReference>
<dbReference type="EnsemblFungi" id="EJT71128">
    <property type="protein sequence ID" value="EJT71128"/>
    <property type="gene ID" value="GGTG_10388"/>
</dbReference>
<accession>J3PA62</accession>
<evidence type="ECO:0000313" key="3">
    <source>
        <dbReference type="EMBL" id="EJT71128.1"/>
    </source>
</evidence>
<dbReference type="VEuPathDB" id="FungiDB:GGTG_10388"/>
<organism evidence="3">
    <name type="scientific">Gaeumannomyces tritici (strain R3-111a-1)</name>
    <name type="common">Wheat and barley take-all root rot fungus</name>
    <name type="synonym">Gaeumannomyces graminis var. tritici</name>
    <dbReference type="NCBI Taxonomy" id="644352"/>
    <lineage>
        <taxon>Eukaryota</taxon>
        <taxon>Fungi</taxon>
        <taxon>Dikarya</taxon>
        <taxon>Ascomycota</taxon>
        <taxon>Pezizomycotina</taxon>
        <taxon>Sordariomycetes</taxon>
        <taxon>Sordariomycetidae</taxon>
        <taxon>Magnaporthales</taxon>
        <taxon>Magnaporthaceae</taxon>
        <taxon>Gaeumannomyces</taxon>
    </lineage>
</organism>
<dbReference type="Pfam" id="PF08881">
    <property type="entry name" value="CVNH"/>
    <property type="match status" value="1"/>
</dbReference>
<dbReference type="InterPro" id="IPR011058">
    <property type="entry name" value="Cyanovirin-N"/>
</dbReference>
<dbReference type="EMBL" id="GL385400">
    <property type="protein sequence ID" value="EJT71128.1"/>
    <property type="molecule type" value="Genomic_DNA"/>
</dbReference>
<reference evidence="3" key="2">
    <citation type="submission" date="2010-07" db="EMBL/GenBank/DDBJ databases">
        <authorList>
            <consortium name="The Broad Institute Genome Sequencing Platform"/>
            <consortium name="Broad Institute Genome Sequencing Center for Infectious Disease"/>
            <person name="Ma L.-J."/>
            <person name="Dead R."/>
            <person name="Young S."/>
            <person name="Zeng Q."/>
            <person name="Koehrsen M."/>
            <person name="Alvarado L."/>
            <person name="Berlin A."/>
            <person name="Chapman S.B."/>
            <person name="Chen Z."/>
            <person name="Freedman E."/>
            <person name="Gellesch M."/>
            <person name="Goldberg J."/>
            <person name="Griggs A."/>
            <person name="Gujja S."/>
            <person name="Heilman E.R."/>
            <person name="Heiman D."/>
            <person name="Hepburn T."/>
            <person name="Howarth C."/>
            <person name="Jen D."/>
            <person name="Larson L."/>
            <person name="Mehta T."/>
            <person name="Neiman D."/>
            <person name="Pearson M."/>
            <person name="Roberts A."/>
            <person name="Saif S."/>
            <person name="Shea T."/>
            <person name="Shenoy N."/>
            <person name="Sisk P."/>
            <person name="Stolte C."/>
            <person name="Sykes S."/>
            <person name="Walk T."/>
            <person name="White J."/>
            <person name="Yandava C."/>
            <person name="Haas B."/>
            <person name="Nusbaum C."/>
            <person name="Birren B."/>
        </authorList>
    </citation>
    <scope>NUCLEOTIDE SEQUENCE</scope>
    <source>
        <strain evidence="3">R3-111a-1</strain>
    </source>
</reference>
<reference evidence="3" key="3">
    <citation type="submission" date="2010-09" db="EMBL/GenBank/DDBJ databases">
        <title>Annotation of Gaeumannomyces graminis var. tritici R3-111a-1.</title>
        <authorList>
            <consortium name="The Broad Institute Genome Sequencing Platform"/>
            <person name="Ma L.-J."/>
            <person name="Dead R."/>
            <person name="Young S.K."/>
            <person name="Zeng Q."/>
            <person name="Gargeya S."/>
            <person name="Fitzgerald M."/>
            <person name="Haas B."/>
            <person name="Abouelleil A."/>
            <person name="Alvarado L."/>
            <person name="Arachchi H.M."/>
            <person name="Berlin A."/>
            <person name="Brown A."/>
            <person name="Chapman S.B."/>
            <person name="Chen Z."/>
            <person name="Dunbar C."/>
            <person name="Freedman E."/>
            <person name="Gearin G."/>
            <person name="Gellesch M."/>
            <person name="Goldberg J."/>
            <person name="Griggs A."/>
            <person name="Gujja S."/>
            <person name="Heiman D."/>
            <person name="Howarth C."/>
            <person name="Larson L."/>
            <person name="Lui A."/>
            <person name="MacDonald P.J.P."/>
            <person name="Mehta T."/>
            <person name="Montmayeur A."/>
            <person name="Murphy C."/>
            <person name="Neiman D."/>
            <person name="Pearson M."/>
            <person name="Priest M."/>
            <person name="Roberts A."/>
            <person name="Saif S."/>
            <person name="Shea T."/>
            <person name="Shenoy N."/>
            <person name="Sisk P."/>
            <person name="Stolte C."/>
            <person name="Sykes S."/>
            <person name="Yandava C."/>
            <person name="Wortman J."/>
            <person name="Nusbaum C."/>
            <person name="Birren B."/>
        </authorList>
    </citation>
    <scope>NUCLEOTIDE SEQUENCE</scope>
    <source>
        <strain evidence="3">R3-111a-1</strain>
    </source>
</reference>